<feature type="transmembrane region" description="Helical" evidence="4">
    <location>
        <begin position="12"/>
        <end position="31"/>
    </location>
</feature>
<evidence type="ECO:0000313" key="8">
    <source>
        <dbReference type="Proteomes" id="UP000027059"/>
    </source>
</evidence>
<dbReference type="HOGENOM" id="CLU_009902_1_0_0"/>
<keyword evidence="4" id="KW-0472">Membrane</keyword>
<protein>
    <submittedName>
        <fullName evidence="7">Peptidase M16</fullName>
    </submittedName>
</protein>
<keyword evidence="4" id="KW-0812">Transmembrane</keyword>
<reference evidence="8" key="1">
    <citation type="submission" date="2014-02" db="EMBL/GenBank/DDBJ databases">
        <title>Complete genome sequence and comparative genomic analysis of the nitrogen-fixing bacterium Leptospirillum ferriphilum YSK.</title>
        <authorList>
            <person name="Guo X."/>
            <person name="Yin H."/>
            <person name="Liang Y."/>
            <person name="Hu Q."/>
            <person name="Ma L."/>
            <person name="Xiao Y."/>
            <person name="Zhang X."/>
            <person name="Qiu G."/>
            <person name="Liu X."/>
        </authorList>
    </citation>
    <scope>NUCLEOTIDE SEQUENCE [LARGE SCALE GENOMIC DNA]</scope>
    <source>
        <strain evidence="8">YSK</strain>
    </source>
</reference>
<dbReference type="Pfam" id="PF00675">
    <property type="entry name" value="Peptidase_M16"/>
    <property type="match status" value="1"/>
</dbReference>
<dbReference type="RefSeq" id="WP_038504545.1">
    <property type="nucleotide sequence ID" value="NZ_CP007243.1"/>
</dbReference>
<dbReference type="Pfam" id="PF05193">
    <property type="entry name" value="Peptidase_M16_C"/>
    <property type="match status" value="1"/>
</dbReference>
<keyword evidence="4" id="KW-1133">Transmembrane helix</keyword>
<sequence length="476" mass="53831">MSRSQTDHRSLFFPILLPGVFFALILNLFFLPAKGMATSDAFPASGFHPTPVLHTYPNGLRLIYVEDPYSPIVTFQVWYKVGSIDEQRGKTGISHFLEHMMFTGTPRYPHGVLDKKINAVGGQSNAFTDYDFTAYFENTAPRYITIGEKIESDRMNNLLLSNQQLERERRIVLEERRNDYDDPTQKLVEQVYAKAFRVHPYHNPVIGWEPDIRHLSRSDLKHYYRTYYMPNNATIIVVGPVNGPELVSQVGQTFGSLPAGSAPNPKIPDEPVQKGLRFTVVHKPAMLPVTMMAFHVPNFKSPDSYALTVLSTLLSGGRSSILYRTMVYQNAVAVDAEGDYEPLTKGPALFYFYAQGLPKVKPPVLRRRFENVILSLQKTDVSPAALERAKKQVISSYLMSQESTFGLGMMLGEMASIGVPLDYLDTYVDRIRQVSAEDVRRVARTYLIRSNETIGYLYPTGAPRNPSFARPNRIVR</sequence>
<gene>
    <name evidence="7" type="ORF">Y981_02345</name>
</gene>
<feature type="domain" description="Peptidase M16 C-terminal" evidence="6">
    <location>
        <begin position="215"/>
        <end position="392"/>
    </location>
</feature>
<dbReference type="InterPro" id="IPR007863">
    <property type="entry name" value="Peptidase_M16_C"/>
</dbReference>
<dbReference type="EMBL" id="CP007243">
    <property type="protein sequence ID" value="AIA30065.1"/>
    <property type="molecule type" value="Genomic_DNA"/>
</dbReference>
<reference evidence="7 8" key="2">
    <citation type="journal article" date="2015" name="Biomed. Res. Int.">
        <title>Effects of Arsenite Resistance on the Growth and Functional Gene Expression of Leptospirillum ferriphilum and Acidithiobacillus thiooxidans in Pure Culture and Coculture.</title>
        <authorList>
            <person name="Jiang H."/>
            <person name="Liang Y."/>
            <person name="Yin H."/>
            <person name="Xiao Y."/>
            <person name="Guo X."/>
            <person name="Xu Y."/>
            <person name="Hu Q."/>
            <person name="Liu H."/>
            <person name="Liu X."/>
        </authorList>
    </citation>
    <scope>NUCLEOTIDE SEQUENCE [LARGE SCALE GENOMIC DNA]</scope>
    <source>
        <strain evidence="7 8">YSK</strain>
    </source>
</reference>
<evidence type="ECO:0000259" key="5">
    <source>
        <dbReference type="Pfam" id="PF00675"/>
    </source>
</evidence>
<dbReference type="GO" id="GO:0006508">
    <property type="term" value="P:proteolysis"/>
    <property type="evidence" value="ECO:0007669"/>
    <property type="project" value="InterPro"/>
</dbReference>
<evidence type="ECO:0000256" key="1">
    <source>
        <dbReference type="ARBA" id="ARBA00001947"/>
    </source>
</evidence>
<dbReference type="PANTHER" id="PTHR11851">
    <property type="entry name" value="METALLOPROTEASE"/>
    <property type="match status" value="1"/>
</dbReference>
<evidence type="ECO:0000313" key="7">
    <source>
        <dbReference type="EMBL" id="AIA30065.1"/>
    </source>
</evidence>
<dbReference type="Proteomes" id="UP000027059">
    <property type="component" value="Chromosome"/>
</dbReference>
<comment type="similarity">
    <text evidence="2 3">Belongs to the peptidase M16 family.</text>
</comment>
<dbReference type="GO" id="GO:0004222">
    <property type="term" value="F:metalloendopeptidase activity"/>
    <property type="evidence" value="ECO:0007669"/>
    <property type="project" value="InterPro"/>
</dbReference>
<dbReference type="KEGG" id="lfp:Y981_02345"/>
<dbReference type="InterPro" id="IPR011249">
    <property type="entry name" value="Metalloenz_LuxS/M16"/>
</dbReference>
<evidence type="ECO:0000256" key="2">
    <source>
        <dbReference type="ARBA" id="ARBA00007261"/>
    </source>
</evidence>
<dbReference type="InterPro" id="IPR011765">
    <property type="entry name" value="Pept_M16_N"/>
</dbReference>
<accession>A0A059XSL3</accession>
<evidence type="ECO:0000259" key="6">
    <source>
        <dbReference type="Pfam" id="PF05193"/>
    </source>
</evidence>
<proteinExistence type="inferred from homology"/>
<keyword evidence="8" id="KW-1185">Reference proteome</keyword>
<dbReference type="GO" id="GO:0046872">
    <property type="term" value="F:metal ion binding"/>
    <property type="evidence" value="ECO:0007669"/>
    <property type="project" value="InterPro"/>
</dbReference>
<dbReference type="SUPFAM" id="SSF63411">
    <property type="entry name" value="LuxS/MPP-like metallohydrolase"/>
    <property type="match status" value="2"/>
</dbReference>
<dbReference type="PROSITE" id="PS00143">
    <property type="entry name" value="INSULINASE"/>
    <property type="match status" value="1"/>
</dbReference>
<organism evidence="7 8">
    <name type="scientific">Leptospirillum ferriphilum YSK</name>
    <dbReference type="NCBI Taxonomy" id="1441628"/>
    <lineage>
        <taxon>Bacteria</taxon>
        <taxon>Pseudomonadati</taxon>
        <taxon>Nitrospirota</taxon>
        <taxon>Nitrospiria</taxon>
        <taxon>Nitrospirales</taxon>
        <taxon>Nitrospiraceae</taxon>
        <taxon>Leptospirillum</taxon>
    </lineage>
</organism>
<dbReference type="InterPro" id="IPR001431">
    <property type="entry name" value="Pept_M16_Zn_BS"/>
</dbReference>
<name>A0A059XSL3_9BACT</name>
<evidence type="ECO:0000256" key="4">
    <source>
        <dbReference type="SAM" id="Phobius"/>
    </source>
</evidence>
<dbReference type="PANTHER" id="PTHR11851:SF49">
    <property type="entry name" value="MITOCHONDRIAL-PROCESSING PEPTIDASE SUBUNIT ALPHA"/>
    <property type="match status" value="1"/>
</dbReference>
<evidence type="ECO:0000256" key="3">
    <source>
        <dbReference type="RuleBase" id="RU004447"/>
    </source>
</evidence>
<dbReference type="AlphaFoldDB" id="A0A059XSL3"/>
<comment type="cofactor">
    <cofactor evidence="1">
        <name>Zn(2+)</name>
        <dbReference type="ChEBI" id="CHEBI:29105"/>
    </cofactor>
</comment>
<feature type="domain" description="Peptidase M16 N-terminal" evidence="5">
    <location>
        <begin position="63"/>
        <end position="207"/>
    </location>
</feature>
<dbReference type="InterPro" id="IPR050361">
    <property type="entry name" value="MPP/UQCRC_Complex"/>
</dbReference>
<dbReference type="OrthoDB" id="9811314at2"/>
<dbReference type="Gene3D" id="3.30.830.10">
    <property type="entry name" value="Metalloenzyme, LuxS/M16 peptidase-like"/>
    <property type="match status" value="2"/>
</dbReference>